<dbReference type="Gene3D" id="1.10.357.10">
    <property type="entry name" value="Tetracycline Repressor, domain 2"/>
    <property type="match status" value="1"/>
</dbReference>
<dbReference type="PANTHER" id="PTHR30055:SF234">
    <property type="entry name" value="HTH-TYPE TRANSCRIPTIONAL REGULATOR BETI"/>
    <property type="match status" value="1"/>
</dbReference>
<evidence type="ECO:0000256" key="2">
    <source>
        <dbReference type="ARBA" id="ARBA00023015"/>
    </source>
</evidence>
<dbReference type="InterPro" id="IPR050109">
    <property type="entry name" value="HTH-type_TetR-like_transc_reg"/>
</dbReference>
<sequence length="223" mass="24523">MAVTGVAEKPATKGTYPKGVARRKQIVRAAARIFAQYGYHAGSLRNIADDVGVTSAALIRHFQDKEGLLTAVLEYWDEESQVASSTAPGLDHIRQLPAMMEYHLTHRGLIELFLTLATEASNPEHPARDFIVKRYDSTVASLSSRIREAIDAGEVFLPAEQVESEARGLMALMDGIELQWLLQPELDLVALFSSHLDHTLARWTGEVQPLSNSTEAFVVQGIA</sequence>
<keyword evidence="4" id="KW-0804">Transcription</keyword>
<dbReference type="PROSITE" id="PS50977">
    <property type="entry name" value="HTH_TETR_2"/>
    <property type="match status" value="1"/>
</dbReference>
<dbReference type="SUPFAM" id="SSF46689">
    <property type="entry name" value="Homeodomain-like"/>
    <property type="match status" value="1"/>
</dbReference>
<evidence type="ECO:0000256" key="3">
    <source>
        <dbReference type="ARBA" id="ARBA00023125"/>
    </source>
</evidence>
<dbReference type="InterPro" id="IPR039538">
    <property type="entry name" value="BetI_C"/>
</dbReference>
<evidence type="ECO:0000313" key="8">
    <source>
        <dbReference type="EMBL" id="ALV41459.1"/>
    </source>
</evidence>
<dbReference type="InterPro" id="IPR001647">
    <property type="entry name" value="HTH_TetR"/>
</dbReference>
<reference evidence="8 9" key="1">
    <citation type="submission" date="2015-12" db="EMBL/GenBank/DDBJ databases">
        <authorList>
            <person name="Shamseldin A."/>
            <person name="Moawad H."/>
            <person name="Abd El-Rahim W.M."/>
            <person name="Sadowsky M.J."/>
        </authorList>
    </citation>
    <scope>NUCLEOTIDE SEQUENCE [LARGE SCALE GENOMIC DNA]</scope>
    <source>
        <strain evidence="8 9">Ar51</strain>
    </source>
</reference>
<proteinExistence type="predicted"/>
<dbReference type="Pfam" id="PF00440">
    <property type="entry name" value="TetR_N"/>
    <property type="match status" value="1"/>
</dbReference>
<dbReference type="EMBL" id="CP013747">
    <property type="protein sequence ID" value="ALV41445.1"/>
    <property type="molecule type" value="Genomic_DNA"/>
</dbReference>
<dbReference type="SUPFAM" id="SSF48498">
    <property type="entry name" value="Tetracyclin repressor-like, C-terminal domain"/>
    <property type="match status" value="1"/>
</dbReference>
<keyword evidence="3 5" id="KW-0238">DNA-binding</keyword>
<dbReference type="KEGG" id="psul:AU252_10110"/>
<name>A0A0U3PAU4_9MICC</name>
<keyword evidence="1" id="KW-0678">Repressor</keyword>
<feature type="domain" description="HTH tetR-type" evidence="6">
    <location>
        <begin position="20"/>
        <end position="80"/>
    </location>
</feature>
<evidence type="ECO:0000256" key="4">
    <source>
        <dbReference type="ARBA" id="ARBA00023163"/>
    </source>
</evidence>
<protein>
    <recommendedName>
        <fullName evidence="6">HTH tetR-type domain-containing protein</fullName>
    </recommendedName>
</protein>
<dbReference type="AlphaFoldDB" id="A0A0U3PAU4"/>
<dbReference type="InterPro" id="IPR036271">
    <property type="entry name" value="Tet_transcr_reg_TetR-rel_C_sf"/>
</dbReference>
<evidence type="ECO:0000313" key="7">
    <source>
        <dbReference type="EMBL" id="ALV41445.1"/>
    </source>
</evidence>
<dbReference type="EMBL" id="CP013747">
    <property type="protein sequence ID" value="ALV41459.1"/>
    <property type="molecule type" value="Genomic_DNA"/>
</dbReference>
<evidence type="ECO:0000259" key="6">
    <source>
        <dbReference type="PROSITE" id="PS50977"/>
    </source>
</evidence>
<dbReference type="PRINTS" id="PR00455">
    <property type="entry name" value="HTHTETR"/>
</dbReference>
<organism evidence="8">
    <name type="scientific">Pseudarthrobacter sulfonivorans</name>
    <dbReference type="NCBI Taxonomy" id="121292"/>
    <lineage>
        <taxon>Bacteria</taxon>
        <taxon>Bacillati</taxon>
        <taxon>Actinomycetota</taxon>
        <taxon>Actinomycetes</taxon>
        <taxon>Micrococcales</taxon>
        <taxon>Micrococcaceae</taxon>
        <taxon>Pseudarthrobacter</taxon>
    </lineage>
</organism>
<dbReference type="Pfam" id="PF13977">
    <property type="entry name" value="TetR_C_6"/>
    <property type="match status" value="1"/>
</dbReference>
<dbReference type="InterPro" id="IPR009057">
    <property type="entry name" value="Homeodomain-like_sf"/>
</dbReference>
<evidence type="ECO:0000256" key="5">
    <source>
        <dbReference type="PROSITE-ProRule" id="PRU00335"/>
    </source>
</evidence>
<evidence type="ECO:0000256" key="1">
    <source>
        <dbReference type="ARBA" id="ARBA00022491"/>
    </source>
</evidence>
<dbReference type="PANTHER" id="PTHR30055">
    <property type="entry name" value="HTH-TYPE TRANSCRIPTIONAL REGULATOR RUTR"/>
    <property type="match status" value="1"/>
</dbReference>
<feature type="DNA-binding region" description="H-T-H motif" evidence="5">
    <location>
        <begin position="43"/>
        <end position="62"/>
    </location>
</feature>
<dbReference type="GO" id="GO:0003700">
    <property type="term" value="F:DNA-binding transcription factor activity"/>
    <property type="evidence" value="ECO:0007669"/>
    <property type="project" value="TreeGrafter"/>
</dbReference>
<gene>
    <name evidence="7" type="ORF">AU252_10035</name>
    <name evidence="8" type="ORF">AU252_10110</name>
</gene>
<dbReference type="Proteomes" id="UP000065151">
    <property type="component" value="Chromosome"/>
</dbReference>
<dbReference type="KEGG" id="psul:AU252_10035"/>
<keyword evidence="2" id="KW-0805">Transcription regulation</keyword>
<dbReference type="GO" id="GO:0000976">
    <property type="term" value="F:transcription cis-regulatory region binding"/>
    <property type="evidence" value="ECO:0007669"/>
    <property type="project" value="TreeGrafter"/>
</dbReference>
<accession>A0A0U3PAU4</accession>
<evidence type="ECO:0000313" key="9">
    <source>
        <dbReference type="Proteomes" id="UP000065151"/>
    </source>
</evidence>